<dbReference type="GO" id="GO:0006270">
    <property type="term" value="P:DNA replication initiation"/>
    <property type="evidence" value="ECO:0007669"/>
    <property type="project" value="TreeGrafter"/>
</dbReference>
<dbReference type="AlphaFoldDB" id="A0A1B0CNJ7"/>
<keyword evidence="3" id="KW-0235">DNA replication</keyword>
<sequence length="465" mass="53462">MQYRRLLLRIASQYPCREDLVDSLYQFIGYSDEILPEAIYISGPPCCGKTVITSALLRYLKHLRYAVVDCLECYSSKVLFEDIIDSLSYHEPTYENSFAPLAKCDTMKSFLAELRKGFAQDTVVIVLKNAEKLRDMDANILPTFLRLRELSGMNVCCILIGQIPFEKFYPKTGLPSVHHIKVPQYTKEQIEMILLKDSHRMGQALKEKISADSQIPEEELQKRLEIISSFNLDFFRNYLSTFLHMFYRVCRNLIQLRMVADECFEKYCEPVFSDPSMSSNANMLWRNVSGTLKAALETLYTRLNASSIENSQNREMKDFIQIVELPFYAKYLLIAGYLASHNPAKEDKRLFLKNHGKQRKRLKSVNAKAKVAEKTMLLQGPATFSVDRLLAIFHAIIEQKVCLTCDLLAQISTLVELGFFTRTTTDRNILEGSARFVCGLQVSVIQRIGEMVGFHVNRYLCDLMQ</sequence>
<evidence type="ECO:0000313" key="12">
    <source>
        <dbReference type="Proteomes" id="UP000092461"/>
    </source>
</evidence>
<evidence type="ECO:0000313" key="11">
    <source>
        <dbReference type="EnsemblMetazoa" id="LLOJ006319-PA"/>
    </source>
</evidence>
<accession>A0A1B0CNJ7</accession>
<keyword evidence="4" id="KW-0547">Nucleotide-binding</keyword>
<evidence type="ECO:0000259" key="10">
    <source>
        <dbReference type="Pfam" id="PF21639"/>
    </source>
</evidence>
<evidence type="ECO:0000256" key="3">
    <source>
        <dbReference type="ARBA" id="ARBA00022705"/>
    </source>
</evidence>
<dbReference type="VEuPathDB" id="VectorBase:LLONM1_006121"/>
<dbReference type="GO" id="GO:0005524">
    <property type="term" value="F:ATP binding"/>
    <property type="evidence" value="ECO:0007669"/>
    <property type="project" value="UniProtKB-KW"/>
</dbReference>
<evidence type="ECO:0000259" key="9">
    <source>
        <dbReference type="Pfam" id="PF14630"/>
    </source>
</evidence>
<dbReference type="SUPFAM" id="SSF52540">
    <property type="entry name" value="P-loop containing nucleoside triphosphate hydrolases"/>
    <property type="match status" value="1"/>
</dbReference>
<evidence type="ECO:0000256" key="4">
    <source>
        <dbReference type="ARBA" id="ARBA00022741"/>
    </source>
</evidence>
<feature type="domain" description="Orc1-like AAA ATPase" evidence="8">
    <location>
        <begin position="15"/>
        <end position="157"/>
    </location>
</feature>
<dbReference type="Pfam" id="PF14630">
    <property type="entry name" value="ORC5_C"/>
    <property type="match status" value="1"/>
</dbReference>
<comment type="subcellular location">
    <subcellularLocation>
        <location evidence="1">Nucleus</location>
    </subcellularLocation>
</comment>
<name>A0A1B0CNJ7_LUTLO</name>
<dbReference type="InterPro" id="IPR041664">
    <property type="entry name" value="AAA_16"/>
</dbReference>
<evidence type="ECO:0000256" key="1">
    <source>
        <dbReference type="ARBA" id="ARBA00004123"/>
    </source>
</evidence>
<feature type="domain" description="ORC5 lid" evidence="10">
    <location>
        <begin position="235"/>
        <end position="271"/>
    </location>
</feature>
<dbReference type="InterPro" id="IPR047088">
    <property type="entry name" value="ORC5_C"/>
</dbReference>
<dbReference type="GO" id="GO:0005664">
    <property type="term" value="C:nuclear origin of replication recognition complex"/>
    <property type="evidence" value="ECO:0007669"/>
    <property type="project" value="TreeGrafter"/>
</dbReference>
<dbReference type="PANTHER" id="PTHR12705:SF0">
    <property type="entry name" value="ORIGIN RECOGNITION COMPLEX SUBUNIT 5"/>
    <property type="match status" value="1"/>
</dbReference>
<evidence type="ECO:0000259" key="8">
    <source>
        <dbReference type="Pfam" id="PF13191"/>
    </source>
</evidence>
<dbReference type="Gene3D" id="3.40.50.300">
    <property type="entry name" value="P-loop containing nucleotide triphosphate hydrolases"/>
    <property type="match status" value="1"/>
</dbReference>
<dbReference type="EMBL" id="AJWK01020410">
    <property type="status" value="NOT_ANNOTATED_CDS"/>
    <property type="molecule type" value="Genomic_DNA"/>
</dbReference>
<reference evidence="11" key="1">
    <citation type="submission" date="2020-05" db="UniProtKB">
        <authorList>
            <consortium name="EnsemblMetazoa"/>
        </authorList>
    </citation>
    <scope>IDENTIFICATION</scope>
    <source>
        <strain evidence="11">Jacobina</strain>
    </source>
</reference>
<dbReference type="PANTHER" id="PTHR12705">
    <property type="entry name" value="ORIGIN RECOGNITION COMPLEX SUBUNIT 5"/>
    <property type="match status" value="1"/>
</dbReference>
<dbReference type="VEuPathDB" id="VectorBase:LLOJ006319"/>
<dbReference type="EnsemblMetazoa" id="LLOJ006319-RA">
    <property type="protein sequence ID" value="LLOJ006319-PA"/>
    <property type="gene ID" value="LLOJ006319"/>
</dbReference>
<dbReference type="InterPro" id="IPR020796">
    <property type="entry name" value="ORC5"/>
</dbReference>
<dbReference type="FunFam" id="3.40.50.300:FF:000673">
    <property type="entry name" value="Origin recognition complex subunit 5"/>
    <property type="match status" value="1"/>
</dbReference>
<keyword evidence="6" id="KW-0539">Nucleus</keyword>
<evidence type="ECO:0000256" key="2">
    <source>
        <dbReference type="ARBA" id="ARBA00006269"/>
    </source>
</evidence>
<proteinExistence type="inferred from homology"/>
<protein>
    <recommendedName>
        <fullName evidence="7">Origin recognition complex subunit 5</fullName>
    </recommendedName>
</protein>
<evidence type="ECO:0000256" key="7">
    <source>
        <dbReference type="ARBA" id="ARBA00069657"/>
    </source>
</evidence>
<dbReference type="GO" id="GO:0003688">
    <property type="term" value="F:DNA replication origin binding"/>
    <property type="evidence" value="ECO:0007669"/>
    <property type="project" value="TreeGrafter"/>
</dbReference>
<keyword evidence="5" id="KW-0067">ATP-binding</keyword>
<dbReference type="Pfam" id="PF13191">
    <property type="entry name" value="AAA_16"/>
    <property type="match status" value="1"/>
</dbReference>
<dbReference type="InterPro" id="IPR048866">
    <property type="entry name" value="ORC5_lid"/>
</dbReference>
<dbReference type="Proteomes" id="UP000092461">
    <property type="component" value="Unassembled WGS sequence"/>
</dbReference>
<evidence type="ECO:0000256" key="6">
    <source>
        <dbReference type="ARBA" id="ARBA00023242"/>
    </source>
</evidence>
<comment type="similarity">
    <text evidence="2">Belongs to the ORC5 family.</text>
</comment>
<keyword evidence="12" id="KW-1185">Reference proteome</keyword>
<dbReference type="InterPro" id="IPR027417">
    <property type="entry name" value="P-loop_NTPase"/>
</dbReference>
<feature type="domain" description="Origin recognition complex subunit 5 C-terminal" evidence="9">
    <location>
        <begin position="325"/>
        <end position="460"/>
    </location>
</feature>
<dbReference type="Pfam" id="PF21639">
    <property type="entry name" value="ORC5_lid"/>
    <property type="match status" value="1"/>
</dbReference>
<organism evidence="11 12">
    <name type="scientific">Lutzomyia longipalpis</name>
    <name type="common">Sand fly</name>
    <dbReference type="NCBI Taxonomy" id="7200"/>
    <lineage>
        <taxon>Eukaryota</taxon>
        <taxon>Metazoa</taxon>
        <taxon>Ecdysozoa</taxon>
        <taxon>Arthropoda</taxon>
        <taxon>Hexapoda</taxon>
        <taxon>Insecta</taxon>
        <taxon>Pterygota</taxon>
        <taxon>Neoptera</taxon>
        <taxon>Endopterygota</taxon>
        <taxon>Diptera</taxon>
        <taxon>Nematocera</taxon>
        <taxon>Psychodoidea</taxon>
        <taxon>Psychodidae</taxon>
        <taxon>Lutzomyia</taxon>
        <taxon>Lutzomyia</taxon>
    </lineage>
</organism>
<evidence type="ECO:0000256" key="5">
    <source>
        <dbReference type="ARBA" id="ARBA00022840"/>
    </source>
</evidence>